<reference evidence="2 3" key="1">
    <citation type="journal article" date="2016" name="Nat. Commun.">
        <title>Thousands of microbial genomes shed light on interconnected biogeochemical processes in an aquifer system.</title>
        <authorList>
            <person name="Anantharaman K."/>
            <person name="Brown C.T."/>
            <person name="Hug L.A."/>
            <person name="Sharon I."/>
            <person name="Castelle C.J."/>
            <person name="Probst A.J."/>
            <person name="Thomas B.C."/>
            <person name="Singh A."/>
            <person name="Wilkins M.J."/>
            <person name="Karaoz U."/>
            <person name="Brodie E.L."/>
            <person name="Williams K.H."/>
            <person name="Hubbard S.S."/>
            <person name="Banfield J.F."/>
        </authorList>
    </citation>
    <scope>NUCLEOTIDE SEQUENCE [LARGE SCALE GENOMIC DNA]</scope>
</reference>
<evidence type="ECO:0000256" key="1">
    <source>
        <dbReference type="SAM" id="MobiDB-lite"/>
    </source>
</evidence>
<sequence>MEKNKMHKNTHTYIYTERERERENAFTRQESQHLTVALFKPEQGRMSQFVKNGNPRCIFYSGVFLFYAYEV</sequence>
<dbReference type="AlphaFoldDB" id="A0A1G1ZTV2"/>
<evidence type="ECO:0000313" key="3">
    <source>
        <dbReference type="Proteomes" id="UP000177690"/>
    </source>
</evidence>
<comment type="caution">
    <text evidence="2">The sequence shown here is derived from an EMBL/GenBank/DDBJ whole genome shotgun (WGS) entry which is preliminary data.</text>
</comment>
<gene>
    <name evidence="2" type="ORF">A3I24_00730</name>
</gene>
<name>A0A1G1ZTV2_9BACT</name>
<accession>A0A1G1ZTV2</accession>
<feature type="compositionally biased region" description="Basic residues" evidence="1">
    <location>
        <begin position="1"/>
        <end position="10"/>
    </location>
</feature>
<feature type="compositionally biased region" description="Basic and acidic residues" evidence="1">
    <location>
        <begin position="16"/>
        <end position="25"/>
    </location>
</feature>
<proteinExistence type="predicted"/>
<organism evidence="2 3">
    <name type="scientific">Candidatus Harrisonbacteria bacterium RIFCSPLOWO2_02_FULL_41_13b</name>
    <dbReference type="NCBI Taxonomy" id="1798409"/>
    <lineage>
        <taxon>Bacteria</taxon>
        <taxon>Candidatus Harrisoniibacteriota</taxon>
    </lineage>
</organism>
<dbReference type="EMBL" id="MHJL01000006">
    <property type="protein sequence ID" value="OGY68148.1"/>
    <property type="molecule type" value="Genomic_DNA"/>
</dbReference>
<dbReference type="Proteomes" id="UP000177690">
    <property type="component" value="Unassembled WGS sequence"/>
</dbReference>
<evidence type="ECO:0000313" key="2">
    <source>
        <dbReference type="EMBL" id="OGY68148.1"/>
    </source>
</evidence>
<feature type="region of interest" description="Disordered" evidence="1">
    <location>
        <begin position="1"/>
        <end position="27"/>
    </location>
</feature>
<protein>
    <submittedName>
        <fullName evidence="2">Uncharacterized protein</fullName>
    </submittedName>
</protein>